<dbReference type="OrthoDB" id="30917at2157"/>
<dbReference type="GO" id="GO:0015846">
    <property type="term" value="P:polyamine transport"/>
    <property type="evidence" value="ECO:0007669"/>
    <property type="project" value="InterPro"/>
</dbReference>
<accession>A0A2I8VKQ3</accession>
<dbReference type="Pfam" id="PF13416">
    <property type="entry name" value="SBP_bac_8"/>
    <property type="match status" value="1"/>
</dbReference>
<keyword evidence="3" id="KW-0732">Signal</keyword>
<evidence type="ECO:0000313" key="6">
    <source>
        <dbReference type="EMBL" id="AUV82513.1"/>
    </source>
</evidence>
<dbReference type="GeneID" id="35593106"/>
<feature type="compositionally biased region" description="Gly residues" evidence="5">
    <location>
        <begin position="33"/>
        <end position="46"/>
    </location>
</feature>
<evidence type="ECO:0000256" key="2">
    <source>
        <dbReference type="ARBA" id="ARBA00022448"/>
    </source>
</evidence>
<proteinExistence type="predicted"/>
<dbReference type="InterPro" id="IPR006059">
    <property type="entry name" value="SBP"/>
</dbReference>
<dbReference type="GO" id="GO:0019808">
    <property type="term" value="F:polyamine binding"/>
    <property type="evidence" value="ECO:0007669"/>
    <property type="project" value="InterPro"/>
</dbReference>
<keyword evidence="7" id="KW-1185">Reference proteome</keyword>
<sequence>MSHDEMDWRTRRKILKGIGLAGIAGLAGCSSNGSGGESESGSGGGSTATESGGEATESGGTSTAGGDGMSGESYFGVEGPFADSIQGLTWSGWDVPSVTGRFQNQTDLSVSTDFIGSDLQGFQNIQGGGDYQFIVPDTVWVQRLGEAGLARPVDEDLFSEELSNMPEGVRNHRSMFYDDTRYGIPPRWGISGLIYNKDQVSAEEVQSWSVLWDDKYADRYEIFSLPLWAGPKVALYLIEEGEISIDGDVTAEKVYGLPEEDMAKVEDAAAELLSNARLLPASANEANRPLINETVYLFDGFLFNYAQLKTVEAGLGTDKFRFQPNPGLGGLFWVEGMTMTTQAETEEQQNTTNAFFKWAASKEGQANIAWTELRKSPPANDAAREFLTENQIQTLQLDSLDDIIANSIDYYPIEEDKWVETWERARQQASS</sequence>
<dbReference type="EMBL" id="CP026309">
    <property type="protein sequence ID" value="AUV82513.1"/>
    <property type="molecule type" value="Genomic_DNA"/>
</dbReference>
<feature type="region of interest" description="Disordered" evidence="5">
    <location>
        <begin position="30"/>
        <end position="72"/>
    </location>
</feature>
<evidence type="ECO:0000256" key="4">
    <source>
        <dbReference type="ARBA" id="ARBA00022764"/>
    </source>
</evidence>
<dbReference type="Gene3D" id="3.40.190.10">
    <property type="entry name" value="Periplasmic binding protein-like II"/>
    <property type="match status" value="2"/>
</dbReference>
<feature type="compositionally biased region" description="Low complexity" evidence="5">
    <location>
        <begin position="47"/>
        <end position="61"/>
    </location>
</feature>
<gene>
    <name evidence="6" type="ORF">C2R22_13405</name>
</gene>
<evidence type="ECO:0000256" key="5">
    <source>
        <dbReference type="SAM" id="MobiDB-lite"/>
    </source>
</evidence>
<dbReference type="InterPro" id="IPR001188">
    <property type="entry name" value="Sperm_putr-bd"/>
</dbReference>
<dbReference type="PRINTS" id="PR00909">
    <property type="entry name" value="SPERMDNBNDNG"/>
</dbReference>
<name>A0A2I8VKQ3_9EURY</name>
<dbReference type="GO" id="GO:0042597">
    <property type="term" value="C:periplasmic space"/>
    <property type="evidence" value="ECO:0007669"/>
    <property type="project" value="UniProtKB-SubCell"/>
</dbReference>
<dbReference type="SUPFAM" id="SSF53850">
    <property type="entry name" value="Periplasmic binding protein-like II"/>
    <property type="match status" value="1"/>
</dbReference>
<protein>
    <recommendedName>
        <fullName evidence="8">ABC transporter substrate-binding protein</fullName>
    </recommendedName>
</protein>
<dbReference type="RefSeq" id="WP_103426202.1">
    <property type="nucleotide sequence ID" value="NZ_CP026309.1"/>
</dbReference>
<dbReference type="PANTHER" id="PTHR30222:SF17">
    <property type="entry name" value="SPERMIDINE_PUTRESCINE-BINDING PERIPLASMIC PROTEIN"/>
    <property type="match status" value="1"/>
</dbReference>
<evidence type="ECO:0000256" key="3">
    <source>
        <dbReference type="ARBA" id="ARBA00022729"/>
    </source>
</evidence>
<dbReference type="PANTHER" id="PTHR30222">
    <property type="entry name" value="SPERMIDINE/PUTRESCINE-BINDING PERIPLASMIC PROTEIN"/>
    <property type="match status" value="1"/>
</dbReference>
<evidence type="ECO:0008006" key="8">
    <source>
        <dbReference type="Google" id="ProtNLM"/>
    </source>
</evidence>
<reference evidence="6 7" key="1">
    <citation type="submission" date="2018-01" db="EMBL/GenBank/DDBJ databases">
        <title>Complete genome sequence of Salinigranum rubrum GX10T, an extremely halophilic archaeon isolated from a marine solar saltern.</title>
        <authorList>
            <person name="Han S."/>
        </authorList>
    </citation>
    <scope>NUCLEOTIDE SEQUENCE [LARGE SCALE GENOMIC DNA]</scope>
    <source>
        <strain evidence="6 7">GX10</strain>
    </source>
</reference>
<evidence type="ECO:0000256" key="1">
    <source>
        <dbReference type="ARBA" id="ARBA00004418"/>
    </source>
</evidence>
<dbReference type="Proteomes" id="UP000236584">
    <property type="component" value="Chromosome"/>
</dbReference>
<dbReference type="AlphaFoldDB" id="A0A2I8VKQ3"/>
<keyword evidence="2" id="KW-0813">Transport</keyword>
<comment type="subcellular location">
    <subcellularLocation>
        <location evidence="1">Periplasm</location>
    </subcellularLocation>
</comment>
<dbReference type="KEGG" id="srub:C2R22_13405"/>
<organism evidence="6 7">
    <name type="scientific">Salinigranum rubrum</name>
    <dbReference type="NCBI Taxonomy" id="755307"/>
    <lineage>
        <taxon>Archaea</taxon>
        <taxon>Methanobacteriati</taxon>
        <taxon>Methanobacteriota</taxon>
        <taxon>Stenosarchaea group</taxon>
        <taxon>Halobacteria</taxon>
        <taxon>Halobacteriales</taxon>
        <taxon>Haloferacaceae</taxon>
        <taxon>Salinigranum</taxon>
    </lineage>
</organism>
<evidence type="ECO:0000313" key="7">
    <source>
        <dbReference type="Proteomes" id="UP000236584"/>
    </source>
</evidence>
<keyword evidence="4" id="KW-0574">Periplasm</keyword>